<feature type="region of interest" description="Disordered" evidence="1">
    <location>
        <begin position="115"/>
        <end position="229"/>
    </location>
</feature>
<dbReference type="AlphaFoldDB" id="A0A8H3FKM4"/>
<comment type="caution">
    <text evidence="3">The sequence shown here is derived from an EMBL/GenBank/DDBJ whole genome shotgun (WGS) entry which is preliminary data.</text>
</comment>
<feature type="compositionally biased region" description="Basic and acidic residues" evidence="1">
    <location>
        <begin position="385"/>
        <end position="412"/>
    </location>
</feature>
<feature type="compositionally biased region" description="Basic and acidic residues" evidence="1">
    <location>
        <begin position="750"/>
        <end position="771"/>
    </location>
</feature>
<keyword evidence="2" id="KW-0732">Signal</keyword>
<reference evidence="3" key="1">
    <citation type="submission" date="2021-03" db="EMBL/GenBank/DDBJ databases">
        <authorList>
            <person name="Tagirdzhanova G."/>
        </authorList>
    </citation>
    <scope>NUCLEOTIDE SEQUENCE</scope>
</reference>
<feature type="compositionally biased region" description="Polar residues" evidence="1">
    <location>
        <begin position="605"/>
        <end position="614"/>
    </location>
</feature>
<gene>
    <name evidence="3" type="ORF">GOMPHAMPRED_003674</name>
</gene>
<feature type="chain" id="PRO_5034913352" evidence="2">
    <location>
        <begin position="19"/>
        <end position="866"/>
    </location>
</feature>
<feature type="region of interest" description="Disordered" evidence="1">
    <location>
        <begin position="450"/>
        <end position="866"/>
    </location>
</feature>
<accession>A0A8H3FKM4</accession>
<feature type="compositionally biased region" description="Polar residues" evidence="1">
    <location>
        <begin position="169"/>
        <end position="181"/>
    </location>
</feature>
<feature type="compositionally biased region" description="Basic and acidic residues" evidence="1">
    <location>
        <begin position="713"/>
        <end position="722"/>
    </location>
</feature>
<feature type="compositionally biased region" description="Polar residues" evidence="1">
    <location>
        <begin position="545"/>
        <end position="580"/>
    </location>
</feature>
<organism evidence="3 4">
    <name type="scientific">Gomphillus americanus</name>
    <dbReference type="NCBI Taxonomy" id="1940652"/>
    <lineage>
        <taxon>Eukaryota</taxon>
        <taxon>Fungi</taxon>
        <taxon>Dikarya</taxon>
        <taxon>Ascomycota</taxon>
        <taxon>Pezizomycotina</taxon>
        <taxon>Lecanoromycetes</taxon>
        <taxon>OSLEUM clade</taxon>
        <taxon>Ostropomycetidae</taxon>
        <taxon>Ostropales</taxon>
        <taxon>Graphidaceae</taxon>
        <taxon>Gomphilloideae</taxon>
        <taxon>Gomphillus</taxon>
    </lineage>
</organism>
<feature type="region of interest" description="Disordered" evidence="1">
    <location>
        <begin position="381"/>
        <end position="412"/>
    </location>
</feature>
<keyword evidence="4" id="KW-1185">Reference proteome</keyword>
<feature type="region of interest" description="Disordered" evidence="1">
    <location>
        <begin position="72"/>
        <end position="94"/>
    </location>
</feature>
<evidence type="ECO:0000256" key="2">
    <source>
        <dbReference type="SAM" id="SignalP"/>
    </source>
</evidence>
<evidence type="ECO:0000256" key="1">
    <source>
        <dbReference type="SAM" id="MobiDB-lite"/>
    </source>
</evidence>
<dbReference type="Proteomes" id="UP000664169">
    <property type="component" value="Unassembled WGS sequence"/>
</dbReference>
<feature type="compositionally biased region" description="Polar residues" evidence="1">
    <location>
        <begin position="667"/>
        <end position="678"/>
    </location>
</feature>
<protein>
    <submittedName>
        <fullName evidence="3">Uncharacterized protein</fullName>
    </submittedName>
</protein>
<feature type="compositionally biased region" description="Basic and acidic residues" evidence="1">
    <location>
        <begin position="148"/>
        <end position="167"/>
    </location>
</feature>
<feature type="compositionally biased region" description="Low complexity" evidence="1">
    <location>
        <begin position="490"/>
        <end position="502"/>
    </location>
</feature>
<feature type="signal peptide" evidence="2">
    <location>
        <begin position="1"/>
        <end position="18"/>
    </location>
</feature>
<feature type="compositionally biased region" description="Polar residues" evidence="1">
    <location>
        <begin position="198"/>
        <end position="213"/>
    </location>
</feature>
<name>A0A8H3FKM4_9LECA</name>
<evidence type="ECO:0000313" key="3">
    <source>
        <dbReference type="EMBL" id="CAF9924557.1"/>
    </source>
</evidence>
<feature type="compositionally biased region" description="Basic and acidic residues" evidence="1">
    <location>
        <begin position="682"/>
        <end position="698"/>
    </location>
</feature>
<dbReference type="EMBL" id="CAJPDQ010000021">
    <property type="protein sequence ID" value="CAF9924557.1"/>
    <property type="molecule type" value="Genomic_DNA"/>
</dbReference>
<evidence type="ECO:0000313" key="4">
    <source>
        <dbReference type="Proteomes" id="UP000664169"/>
    </source>
</evidence>
<sequence length="866" mass="93976">MKLCIIAVAFPFTGLGAAFLLIHCDEDLALQGRDTAAVPPLLMREHENDRNQLSRVFSNKILRRMVKGELDESQEVNSEPSLEGLIRFGSPPSINVETNDNRGAQAARLQLNDDGGIRNISSRTKRRDYTGLASNVAERATRLNRMHSRLEARGKEASQSKASDRRRGWNSQSSSVSTSPFGTPRAQAGPSIERPPQISLTNRRGSFGSSGELVNSHLPGEPSQLSRENSFEHITPTVETIERQKTSTSTKLYRGTGVGIHYVRNNPKEAGLVALSAFGQAASVGALGPLVYGSKGVGMAVAGVGAVANFAAYSGQAATNVKKWQKSEAKIPKEKQGEPLNPLIDATKAIADRSSHLTSKLSKGAVKPFQIAGGQLKKVVPGSMDRVHSEPNLRSGNNERRSEEYEHDGDVQDVHILEPRTLQLWESQMLQARSPNALIFRDNISSILLRRGTPPEKTKGLPAKDPTHGSASMLTSLLRDKSPSRKSPPKDSSTSGSVSGSTAQSRNKSPSDKSPPRTVSGLSQTKPERLLIPMRPPPPPPWGASQASIDTPARQSSISPARSRLTSPQRSGMRRTTSDMASIPQVDLHRADSGLPFSTLERSRSGSPRPQARTQGRFKVMTGVKKPTSPVGPSKRPVSSKKQSSGEFLPPKSTFQAPLSTVPDPQLSKSPPKRTQSGELAELDRFFEKGWSIHEDSPFAKIPSPGRSTSPPKRADSEELRSPKSAFSEGGFESPTWAANVRSASPPPQTRKEAEAELRAEEKKIRPDERQGQSVAEGQAKPAEGSKPTSRFTNMPLFTKMRQEKPRILVKSASGSSASSSSSPFGSPEYQARPPFRVPSRDFSRDWPQNLYRMGPALPEPPPESP</sequence>
<proteinExistence type="predicted"/>
<feature type="compositionally biased region" description="Low complexity" evidence="1">
    <location>
        <begin position="812"/>
        <end position="828"/>
    </location>
</feature>